<gene>
    <name evidence="1" type="ORF">GCM10010831_23380</name>
</gene>
<dbReference type="EMBL" id="BMGL01000014">
    <property type="protein sequence ID" value="GGE21628.1"/>
    <property type="molecule type" value="Genomic_DNA"/>
</dbReference>
<dbReference type="Proteomes" id="UP000599688">
    <property type="component" value="Unassembled WGS sequence"/>
</dbReference>
<sequence length="90" mass="10243">MDKDKVKILANRNFYKKNFIGSKTTWTFNENGSKLNIKTKWFGINTANSIINVSSLGDGSFVGKGFMLQKFYLEDNTIKSGTMYLKEVSE</sequence>
<keyword evidence="2" id="KW-1185">Reference proteome</keyword>
<dbReference type="AlphaFoldDB" id="A0A917A132"/>
<name>A0A917A132_9FLAO</name>
<comment type="caution">
    <text evidence="1">The sequence shown here is derived from an EMBL/GenBank/DDBJ whole genome shotgun (WGS) entry which is preliminary data.</text>
</comment>
<dbReference type="RefSeq" id="WP_188407044.1">
    <property type="nucleotide sequence ID" value="NZ_BMGL01000014.1"/>
</dbReference>
<evidence type="ECO:0000313" key="1">
    <source>
        <dbReference type="EMBL" id="GGE21628.1"/>
    </source>
</evidence>
<proteinExistence type="predicted"/>
<evidence type="ECO:0000313" key="2">
    <source>
        <dbReference type="Proteomes" id="UP000599688"/>
    </source>
</evidence>
<reference evidence="1 2" key="1">
    <citation type="journal article" date="2014" name="Int. J. Syst. Evol. Microbiol.">
        <title>Complete genome sequence of Corynebacterium casei LMG S-19264T (=DSM 44701T), isolated from a smear-ripened cheese.</title>
        <authorList>
            <consortium name="US DOE Joint Genome Institute (JGI-PGF)"/>
            <person name="Walter F."/>
            <person name="Albersmeier A."/>
            <person name="Kalinowski J."/>
            <person name="Ruckert C."/>
        </authorList>
    </citation>
    <scope>NUCLEOTIDE SEQUENCE [LARGE SCALE GENOMIC DNA]</scope>
    <source>
        <strain evidence="1 2">CGMCC 1.12925</strain>
    </source>
</reference>
<accession>A0A917A132</accession>
<protein>
    <submittedName>
        <fullName evidence="1">Uncharacterized protein</fullName>
    </submittedName>
</protein>
<organism evidence="1 2">
    <name type="scientific">Psychroflexus salis</name>
    <dbReference type="NCBI Taxonomy" id="1526574"/>
    <lineage>
        <taxon>Bacteria</taxon>
        <taxon>Pseudomonadati</taxon>
        <taxon>Bacteroidota</taxon>
        <taxon>Flavobacteriia</taxon>
        <taxon>Flavobacteriales</taxon>
        <taxon>Flavobacteriaceae</taxon>
        <taxon>Psychroflexus</taxon>
    </lineage>
</organism>